<dbReference type="SUPFAM" id="SSF49478">
    <property type="entry name" value="Cna protein B-type domain"/>
    <property type="match status" value="1"/>
</dbReference>
<dbReference type="PROSITE" id="PS51272">
    <property type="entry name" value="SLH"/>
    <property type="match status" value="3"/>
</dbReference>
<dbReference type="EMBL" id="CP000474">
    <property type="protein sequence ID" value="ABM08021.1"/>
    <property type="molecule type" value="Genomic_DNA"/>
</dbReference>
<keyword evidence="4" id="KW-1185">Reference proteome</keyword>
<evidence type="ECO:0000313" key="4">
    <source>
        <dbReference type="Proteomes" id="UP000000637"/>
    </source>
</evidence>
<organism evidence="3 4">
    <name type="scientific">Paenarthrobacter aurescens (strain TC1)</name>
    <dbReference type="NCBI Taxonomy" id="290340"/>
    <lineage>
        <taxon>Bacteria</taxon>
        <taxon>Bacillati</taxon>
        <taxon>Actinomycetota</taxon>
        <taxon>Actinomycetes</taxon>
        <taxon>Micrococcales</taxon>
        <taxon>Micrococcaceae</taxon>
        <taxon>Paenarthrobacter</taxon>
    </lineage>
</organism>
<protein>
    <submittedName>
        <fullName evidence="3">S-layer domain protein</fullName>
    </submittedName>
</protein>
<keyword evidence="1" id="KW-0732">Signal</keyword>
<dbReference type="eggNOG" id="COG1404">
    <property type="taxonomic scope" value="Bacteria"/>
</dbReference>
<dbReference type="SUPFAM" id="SSF49452">
    <property type="entry name" value="Starch-binding domain-like"/>
    <property type="match status" value="1"/>
</dbReference>
<feature type="domain" description="SLH" evidence="2">
    <location>
        <begin position="590"/>
        <end position="657"/>
    </location>
</feature>
<dbReference type="KEGG" id="aau:AAur_3210"/>
<name>A1R9J5_PAEAT</name>
<proteinExistence type="predicted"/>
<evidence type="ECO:0000259" key="2">
    <source>
        <dbReference type="PROSITE" id="PS51272"/>
    </source>
</evidence>
<accession>A1R9J5</accession>
<reference evidence="3 4" key="1">
    <citation type="journal article" date="2006" name="PLoS Genet.">
        <title>Secrets of soil survival revealed by the genome sequence of Arthrobacter aurescens TC1.</title>
        <authorList>
            <person name="Mongodin E.F."/>
            <person name="Shapir N."/>
            <person name="Daugherty S.C."/>
            <person name="DeBoy R.T."/>
            <person name="Emerson J.B."/>
            <person name="Shvartzbeyn A."/>
            <person name="Radune D."/>
            <person name="Vamathevan J."/>
            <person name="Riggs F."/>
            <person name="Grinberg V."/>
            <person name="Khouri H."/>
            <person name="Wackett L.P."/>
            <person name="Nelson K.E."/>
            <person name="Sadowsky M.J."/>
        </authorList>
    </citation>
    <scope>NUCLEOTIDE SEQUENCE [LARGE SCALE GENOMIC DNA]</scope>
    <source>
        <strain evidence="3 4">TC1</strain>
    </source>
</reference>
<dbReference type="Pfam" id="PF00395">
    <property type="entry name" value="SLH"/>
    <property type="match status" value="1"/>
</dbReference>
<dbReference type="GO" id="GO:0030246">
    <property type="term" value="F:carbohydrate binding"/>
    <property type="evidence" value="ECO:0007669"/>
    <property type="project" value="InterPro"/>
</dbReference>
<dbReference type="Gene3D" id="2.60.40.1120">
    <property type="entry name" value="Carboxypeptidase-like, regulatory domain"/>
    <property type="match status" value="1"/>
</dbReference>
<feature type="chain" id="PRO_5002636344" evidence="1">
    <location>
        <begin position="35"/>
        <end position="719"/>
    </location>
</feature>
<feature type="domain" description="SLH" evidence="2">
    <location>
        <begin position="659"/>
        <end position="719"/>
    </location>
</feature>
<dbReference type="InterPro" id="IPR013784">
    <property type="entry name" value="Carb-bd-like_fold"/>
</dbReference>
<dbReference type="InterPro" id="IPR001119">
    <property type="entry name" value="SLH_dom"/>
</dbReference>
<dbReference type="eggNOG" id="COG4932">
    <property type="taxonomic scope" value="Bacteria"/>
</dbReference>
<gene>
    <name evidence="3" type="ordered locus">AAur_3210</name>
</gene>
<dbReference type="AlphaFoldDB" id="A1R9J5"/>
<feature type="signal peptide" evidence="1">
    <location>
        <begin position="1"/>
        <end position="34"/>
    </location>
</feature>
<sequence length="719" mass="75163">MRAKSRGRIRLALILVASILLATLPGGFAPPAFAAATGSISGTVTVPAGVDVNNILVTAGGPTYRTIQVNPSGQFTIVGLQAGEYSVYFYEDASPRHVYSTYYGSAVYAESTPVVVAAGTAVTSIDQQMFTGARIQGKVSVPAGTKASDMYVGVSSDSYHEGVAVSPDGSYDVGPLTPGDYTLNFSTSVQPIPVLQAYYPGVKDHEQAQKISVAQGDIVTGINQILQPAAIISGRLALPADAVPFSIFAEAKSSYDLQVVSAVYVENGVYSIGGLEAGTYKLFFHASDIKIASMWHGGLPTAAASPTITVAAGERLTGPTDTAVPAATITGSHASGASNTDVQVVTADGTIVQGGFSTGPQTFMVANLFPGTYKVQFNRSSGFATAQEGQYYNNLPESSGLGSATSVTVAGGQTLNNINPTSRVGGTLSGKILGPGGAPLTNTPIRVYTKDGTLVTRQANTQGDGTFKVTGLSTGNYFVSAAPEGGTGPVFSGNVLSETNARSVSTTPGRNTDVGTLSYATATQGTQAFDDVPLNAQFEKEILWLASKGISTGWEANGTRTYKPLSPVNRDAMAAFMYRLSGKPDFAAPGASPFKDLPVGAQFYKEITWLADKGISTGWDEADKTKTYRPLQPVNRDAMAAFMYRLAGEPDFTAPEVSPFVDVPVGAKFYKEITWLAAQGISTGWAEAGNTKSFKPLLPVNRDAMAAFMFRYNTKFGSS</sequence>
<dbReference type="RefSeq" id="WP_011775835.1">
    <property type="nucleotide sequence ID" value="NC_008711.1"/>
</dbReference>
<feature type="domain" description="SLH" evidence="2">
    <location>
        <begin position="525"/>
        <end position="589"/>
    </location>
</feature>
<dbReference type="HOGENOM" id="CLU_384342_0_0_11"/>
<dbReference type="Proteomes" id="UP000000637">
    <property type="component" value="Chromosome"/>
</dbReference>
<evidence type="ECO:0000313" key="3">
    <source>
        <dbReference type="EMBL" id="ABM08021.1"/>
    </source>
</evidence>
<evidence type="ECO:0000256" key="1">
    <source>
        <dbReference type="SAM" id="SignalP"/>
    </source>
</evidence>